<dbReference type="EMBL" id="JAEKNR010000006">
    <property type="protein sequence ID" value="MBJ7596549.1"/>
    <property type="molecule type" value="Genomic_DNA"/>
</dbReference>
<keyword evidence="2" id="KW-1133">Transmembrane helix</keyword>
<feature type="transmembrane region" description="Helical" evidence="2">
    <location>
        <begin position="33"/>
        <end position="50"/>
    </location>
</feature>
<feature type="transmembrane region" description="Helical" evidence="2">
    <location>
        <begin position="55"/>
        <end position="74"/>
    </location>
</feature>
<proteinExistence type="predicted"/>
<organism evidence="3 4">
    <name type="scientific">Candidatus Nephthysia bennettiae</name>
    <dbReference type="NCBI Taxonomy" id="3127016"/>
    <lineage>
        <taxon>Bacteria</taxon>
        <taxon>Bacillati</taxon>
        <taxon>Candidatus Dormiibacterota</taxon>
        <taxon>Candidatus Dormibacteria</taxon>
        <taxon>Candidatus Dormibacterales</taxon>
        <taxon>Candidatus Dormibacteraceae</taxon>
        <taxon>Candidatus Nephthysia</taxon>
    </lineage>
</organism>
<comment type="caution">
    <text evidence="3">The sequence shown here is derived from an EMBL/GenBank/DDBJ whole genome shotgun (WGS) entry which is preliminary data.</text>
</comment>
<protein>
    <submittedName>
        <fullName evidence="3">Uncharacterized protein</fullName>
    </submittedName>
</protein>
<sequence length="201" mass="20236">MNGSPSQVRLLVMVLVGWCALSAAPVVANSPALPAAFFVIAVGLVAAITLRFSTLAGLVMAVLGTALFAVSMVMDPATAAARGGVQGVTGTFTRLDQLVPALVAAVSLVGVAVCASLASWEIDGRPGAIQDAARRAGAGEEGQDLEEERVAGRPAGREEAARPYVGVATAEHRPADSAARSEAPPAAPEEPAATRAVGSDR</sequence>
<evidence type="ECO:0000256" key="1">
    <source>
        <dbReference type="SAM" id="MobiDB-lite"/>
    </source>
</evidence>
<feature type="non-terminal residue" evidence="3">
    <location>
        <position position="201"/>
    </location>
</feature>
<accession>A0A934K075</accession>
<keyword evidence="4" id="KW-1185">Reference proteome</keyword>
<feature type="region of interest" description="Disordered" evidence="1">
    <location>
        <begin position="133"/>
        <end position="201"/>
    </location>
</feature>
<keyword evidence="2" id="KW-0812">Transmembrane</keyword>
<evidence type="ECO:0000256" key="2">
    <source>
        <dbReference type="SAM" id="Phobius"/>
    </source>
</evidence>
<name>A0A934K075_9BACT</name>
<evidence type="ECO:0000313" key="3">
    <source>
        <dbReference type="EMBL" id="MBJ7596549.1"/>
    </source>
</evidence>
<feature type="compositionally biased region" description="Low complexity" evidence="1">
    <location>
        <begin position="176"/>
        <end position="201"/>
    </location>
</feature>
<keyword evidence="2" id="KW-0472">Membrane</keyword>
<dbReference type="AlphaFoldDB" id="A0A934K075"/>
<evidence type="ECO:0000313" key="4">
    <source>
        <dbReference type="Proteomes" id="UP000612893"/>
    </source>
</evidence>
<feature type="compositionally biased region" description="Basic and acidic residues" evidence="1">
    <location>
        <begin position="148"/>
        <end position="161"/>
    </location>
</feature>
<gene>
    <name evidence="3" type="ORF">JF922_00460</name>
</gene>
<dbReference type="Proteomes" id="UP000612893">
    <property type="component" value="Unassembled WGS sequence"/>
</dbReference>
<feature type="transmembrane region" description="Helical" evidence="2">
    <location>
        <begin position="98"/>
        <end position="120"/>
    </location>
</feature>
<reference evidence="3" key="1">
    <citation type="submission" date="2020-10" db="EMBL/GenBank/DDBJ databases">
        <title>Ca. Dormibacterota MAGs.</title>
        <authorList>
            <person name="Montgomery K."/>
        </authorList>
    </citation>
    <scope>NUCLEOTIDE SEQUENCE [LARGE SCALE GENOMIC DNA]</scope>
    <source>
        <strain evidence="3">SC8812_S17_10</strain>
    </source>
</reference>